<dbReference type="OrthoDB" id="6392at2"/>
<proteinExistence type="inferred from homology"/>
<comment type="function">
    <text evidence="2 3">Might take part in the signal recognition particle (SRP) pathway. This is inferred from the conservation of its genetic proximity to ftsY/ffh. May be a regulatory protein.</text>
</comment>
<dbReference type="SUPFAM" id="SSF88659">
    <property type="entry name" value="Sigma3 and sigma4 domains of RNA polymerase sigma factors"/>
    <property type="match status" value="1"/>
</dbReference>
<protein>
    <recommendedName>
        <fullName evidence="3">UPF0122 protein SAMN02745219_02968</fullName>
    </recommendedName>
</protein>
<sequence length="111" mass="13080">MEKLAWMNLLYDFYGQLLTQRQQKFVELYYAHDLSLGEIAEQFGVSRQAVHDVLKRAEHILTRYEEKLGLVAKFMEQRRRLGEALSLLDENCSMNEETLSRVREILRAVMG</sequence>
<dbReference type="InterPro" id="IPR036388">
    <property type="entry name" value="WH-like_DNA-bd_sf"/>
</dbReference>
<dbReference type="HAMAP" id="MF_00245">
    <property type="entry name" value="UPF0122"/>
    <property type="match status" value="1"/>
</dbReference>
<dbReference type="InterPro" id="IPR013324">
    <property type="entry name" value="RNA_pol_sigma_r3/r4-like"/>
</dbReference>
<organism evidence="4 5">
    <name type="scientific">Desulfofundulus thermosubterraneus DSM 16057</name>
    <dbReference type="NCBI Taxonomy" id="1121432"/>
    <lineage>
        <taxon>Bacteria</taxon>
        <taxon>Bacillati</taxon>
        <taxon>Bacillota</taxon>
        <taxon>Clostridia</taxon>
        <taxon>Eubacteriales</taxon>
        <taxon>Peptococcaceae</taxon>
        <taxon>Desulfofundulus</taxon>
    </lineage>
</organism>
<evidence type="ECO:0000256" key="1">
    <source>
        <dbReference type="ARBA" id="ARBA00008720"/>
    </source>
</evidence>
<dbReference type="NCBIfam" id="NF045758">
    <property type="entry name" value="YlxM"/>
    <property type="match status" value="1"/>
</dbReference>
<dbReference type="PANTHER" id="PTHR40083">
    <property type="entry name" value="UPF0122 PROTEIN CBO2450/CLC_2298"/>
    <property type="match status" value="1"/>
</dbReference>
<dbReference type="EMBL" id="FQZM01000045">
    <property type="protein sequence ID" value="SHJ62452.1"/>
    <property type="molecule type" value="Genomic_DNA"/>
</dbReference>
<dbReference type="Pfam" id="PF04297">
    <property type="entry name" value="UPF0122"/>
    <property type="match status" value="1"/>
</dbReference>
<dbReference type="AlphaFoldDB" id="A0A1M6KU77"/>
<dbReference type="STRING" id="1121432.SAMN02745219_02968"/>
<evidence type="ECO:0000313" key="4">
    <source>
        <dbReference type="EMBL" id="SHJ62452.1"/>
    </source>
</evidence>
<dbReference type="InterPro" id="IPR054831">
    <property type="entry name" value="UPF0122_fam_protein"/>
</dbReference>
<dbReference type="InterPro" id="IPR007394">
    <property type="entry name" value="UPF0122"/>
</dbReference>
<accession>A0A1M6KU77</accession>
<dbReference type="Proteomes" id="UP000184529">
    <property type="component" value="Unassembled WGS sequence"/>
</dbReference>
<dbReference type="RefSeq" id="WP_072870791.1">
    <property type="nucleotide sequence ID" value="NZ_FQZM01000045.1"/>
</dbReference>
<name>A0A1M6KU77_9FIRM</name>
<evidence type="ECO:0000256" key="2">
    <source>
        <dbReference type="ARBA" id="ARBA00024764"/>
    </source>
</evidence>
<dbReference type="PANTHER" id="PTHR40083:SF1">
    <property type="entry name" value="UPF0122 PROTEIN YLXM"/>
    <property type="match status" value="1"/>
</dbReference>
<keyword evidence="5" id="KW-1185">Reference proteome</keyword>
<comment type="similarity">
    <text evidence="1 3">Belongs to the UPF0122 family.</text>
</comment>
<reference evidence="5" key="1">
    <citation type="submission" date="2016-11" db="EMBL/GenBank/DDBJ databases">
        <authorList>
            <person name="Varghese N."/>
            <person name="Submissions S."/>
        </authorList>
    </citation>
    <scope>NUCLEOTIDE SEQUENCE [LARGE SCALE GENOMIC DNA]</scope>
    <source>
        <strain evidence="5">DSM 16057</strain>
    </source>
</reference>
<evidence type="ECO:0000256" key="3">
    <source>
        <dbReference type="HAMAP-Rule" id="MF_00245"/>
    </source>
</evidence>
<evidence type="ECO:0000313" key="5">
    <source>
        <dbReference type="Proteomes" id="UP000184529"/>
    </source>
</evidence>
<gene>
    <name evidence="4" type="ORF">SAMN02745219_02968</name>
</gene>
<dbReference type="Gene3D" id="1.10.10.10">
    <property type="entry name" value="Winged helix-like DNA-binding domain superfamily/Winged helix DNA-binding domain"/>
    <property type="match status" value="1"/>
</dbReference>